<feature type="domain" description="Big-1" evidence="4">
    <location>
        <begin position="144"/>
        <end position="234"/>
    </location>
</feature>
<evidence type="ECO:0000313" key="6">
    <source>
        <dbReference type="Proteomes" id="UP001267710"/>
    </source>
</evidence>
<dbReference type="Gene3D" id="2.60.40.10">
    <property type="entry name" value="Immunoglobulins"/>
    <property type="match status" value="2"/>
</dbReference>
<feature type="signal peptide" evidence="3">
    <location>
        <begin position="1"/>
        <end position="20"/>
    </location>
</feature>
<comment type="caution">
    <text evidence="5">The sequence shown here is derived from an EMBL/GenBank/DDBJ whole genome shotgun (WGS) entry which is preliminary data.</text>
</comment>
<evidence type="ECO:0000256" key="2">
    <source>
        <dbReference type="SAM" id="MobiDB-lite"/>
    </source>
</evidence>
<dbReference type="RefSeq" id="WP_405043506.1">
    <property type="nucleotide sequence ID" value="NZ_JAVIZX010000001.1"/>
</dbReference>
<dbReference type="SMART" id="SM00634">
    <property type="entry name" value="BID_1"/>
    <property type="match status" value="2"/>
</dbReference>
<proteinExistence type="inferred from homology"/>
<sequence length="541" mass="54101">MKMIKNILVIFLVGSLAACGGGGGSGGTPSGGTGTGTTPGGTVTPTVASIDYQLDKSTLTNTGSDGAVLTVTALDSNNNPVNGAAVSVVVDSGIYTPATTTTDASGKATGTISTGSNKANRNIAFTVSAGAQSKSDVLPVTGSQITFSTVPAAPAPGAPVTLSLRVTDVNSAGIGNTNVVLGGTLGFTGTVRTDVNGVAAASLAAAPATTGNYTVEARASGVTASRDVQVVSATGGVPDAVGTISAASLSITPNTIAPNSAGATTNRASLRALFQTAANQAIKDVRVRFDIVPPGLGAGEFISTGAATVYTDVNGIANADYVPGTRSSPTNGVVIRACYGNTDAEIANGACPNVRTATLTVAAEPLSITLGSNNEMSKGTDNLTYIKRFDVAVADSAGNAVSNAQISASVDLVNYFKGPAYNGVKLICANEDANRNGLLDAGEDRNGDGVLTPRKADILISYVGSRTTGTNGRATIQIEYPQNVATWLEYAVKVTTSVAGSEGTVERRFVTGFIEGDETNGSFLTAPYGSDNAAGGCDRPN</sequence>
<dbReference type="InterPro" id="IPR013783">
    <property type="entry name" value="Ig-like_fold"/>
</dbReference>
<keyword evidence="6" id="KW-1185">Reference proteome</keyword>
<evidence type="ECO:0000256" key="1">
    <source>
        <dbReference type="ARBA" id="ARBA00010116"/>
    </source>
</evidence>
<dbReference type="PROSITE" id="PS51257">
    <property type="entry name" value="PROKAR_LIPOPROTEIN"/>
    <property type="match status" value="1"/>
</dbReference>
<evidence type="ECO:0000259" key="4">
    <source>
        <dbReference type="PROSITE" id="PS51127"/>
    </source>
</evidence>
<organism evidence="5 6">
    <name type="scientific">Paracidovorax wautersii</name>
    <dbReference type="NCBI Taxonomy" id="1177982"/>
    <lineage>
        <taxon>Bacteria</taxon>
        <taxon>Pseudomonadati</taxon>
        <taxon>Pseudomonadota</taxon>
        <taxon>Betaproteobacteria</taxon>
        <taxon>Burkholderiales</taxon>
        <taxon>Comamonadaceae</taxon>
        <taxon>Paracidovorax</taxon>
    </lineage>
</organism>
<dbReference type="InterPro" id="IPR008964">
    <property type="entry name" value="Invasin/intimin_cell_adhesion"/>
</dbReference>
<keyword evidence="3" id="KW-0732">Signal</keyword>
<reference evidence="5 6" key="1">
    <citation type="submission" date="2023-08" db="EMBL/GenBank/DDBJ databases">
        <title>Functional and genomic diversity of the sorghum phyllosphere microbiome.</title>
        <authorList>
            <person name="Shade A."/>
        </authorList>
    </citation>
    <scope>NUCLEOTIDE SEQUENCE [LARGE SCALE GENOMIC DNA]</scope>
    <source>
        <strain evidence="5 6">SORGH_AS_0335</strain>
    </source>
</reference>
<dbReference type="SUPFAM" id="SSF49373">
    <property type="entry name" value="Invasin/intimin cell-adhesion fragments"/>
    <property type="match status" value="2"/>
</dbReference>
<feature type="chain" id="PRO_5047060518" description="Big-1 domain-containing protein" evidence="3">
    <location>
        <begin position="21"/>
        <end position="541"/>
    </location>
</feature>
<accession>A0ABU1IB83</accession>
<dbReference type="PROSITE" id="PS51127">
    <property type="entry name" value="BIG1"/>
    <property type="match status" value="1"/>
</dbReference>
<protein>
    <recommendedName>
        <fullName evidence="4">Big-1 domain-containing protein</fullName>
    </recommendedName>
</protein>
<name>A0ABU1IB83_9BURK</name>
<dbReference type="InterPro" id="IPR003344">
    <property type="entry name" value="Big_1_dom"/>
</dbReference>
<evidence type="ECO:0000256" key="3">
    <source>
        <dbReference type="SAM" id="SignalP"/>
    </source>
</evidence>
<dbReference type="Proteomes" id="UP001267710">
    <property type="component" value="Unassembled WGS sequence"/>
</dbReference>
<evidence type="ECO:0000313" key="5">
    <source>
        <dbReference type="EMBL" id="MDR6214462.1"/>
    </source>
</evidence>
<gene>
    <name evidence="5" type="ORF">QE399_002151</name>
</gene>
<comment type="similarity">
    <text evidence="1">Belongs to the intimin/invasin family.</text>
</comment>
<feature type="compositionally biased region" description="Gly residues" evidence="2">
    <location>
        <begin position="23"/>
        <end position="39"/>
    </location>
</feature>
<feature type="region of interest" description="Disordered" evidence="2">
    <location>
        <begin position="23"/>
        <end position="44"/>
    </location>
</feature>
<dbReference type="EMBL" id="JAVIZX010000001">
    <property type="protein sequence ID" value="MDR6214462.1"/>
    <property type="molecule type" value="Genomic_DNA"/>
</dbReference>